<dbReference type="InterPro" id="IPR020845">
    <property type="entry name" value="AMP-binding_CS"/>
</dbReference>
<reference evidence="6 7" key="1">
    <citation type="submission" date="2018-03" db="EMBL/GenBank/DDBJ databases">
        <title>Genomic Encyclopedia of Type Strains, Phase III (KMG-III): the genomes of soil and plant-associated and newly described type strains.</title>
        <authorList>
            <person name="Whitman W."/>
        </authorList>
    </citation>
    <scope>NUCLEOTIDE SEQUENCE [LARGE SCALE GENOMIC DNA]</scope>
    <source>
        <strain evidence="6 7">CGMCC 1.12484</strain>
    </source>
</reference>
<keyword evidence="2" id="KW-0596">Phosphopantetheine</keyword>
<dbReference type="PANTHER" id="PTHR45527:SF1">
    <property type="entry name" value="FATTY ACID SYNTHASE"/>
    <property type="match status" value="1"/>
</dbReference>
<dbReference type="SMART" id="SM00824">
    <property type="entry name" value="PKS_TE"/>
    <property type="match status" value="1"/>
</dbReference>
<protein>
    <submittedName>
        <fullName evidence="6">Acyl-CoA synthetase (AMP-forming)/AMP-acid ligase II</fullName>
    </submittedName>
</protein>
<dbReference type="SUPFAM" id="SSF47336">
    <property type="entry name" value="ACP-like"/>
    <property type="match status" value="1"/>
</dbReference>
<dbReference type="GO" id="GO:0031177">
    <property type="term" value="F:phosphopantetheine binding"/>
    <property type="evidence" value="ECO:0007669"/>
    <property type="project" value="InterPro"/>
</dbReference>
<dbReference type="Gene3D" id="1.10.1200.10">
    <property type="entry name" value="ACP-like"/>
    <property type="match status" value="1"/>
</dbReference>
<evidence type="ECO:0000256" key="4">
    <source>
        <dbReference type="SAM" id="MobiDB-lite"/>
    </source>
</evidence>
<organism evidence="6 7">
    <name type="scientific">Glaciihabitans tibetensis</name>
    <dbReference type="NCBI Taxonomy" id="1266600"/>
    <lineage>
        <taxon>Bacteria</taxon>
        <taxon>Bacillati</taxon>
        <taxon>Actinomycetota</taxon>
        <taxon>Actinomycetes</taxon>
        <taxon>Micrococcales</taxon>
        <taxon>Microbacteriaceae</taxon>
        <taxon>Glaciihabitans</taxon>
    </lineage>
</organism>
<dbReference type="AlphaFoldDB" id="A0A2T0VH49"/>
<dbReference type="InterPro" id="IPR045851">
    <property type="entry name" value="AMP-bd_C_sf"/>
</dbReference>
<dbReference type="Gene3D" id="3.30.300.30">
    <property type="match status" value="1"/>
</dbReference>
<dbReference type="PROSITE" id="PS00455">
    <property type="entry name" value="AMP_BINDING"/>
    <property type="match status" value="1"/>
</dbReference>
<evidence type="ECO:0000313" key="6">
    <source>
        <dbReference type="EMBL" id="PRY69403.1"/>
    </source>
</evidence>
<dbReference type="PANTHER" id="PTHR45527">
    <property type="entry name" value="NONRIBOSOMAL PEPTIDE SYNTHETASE"/>
    <property type="match status" value="1"/>
</dbReference>
<dbReference type="GO" id="GO:0043041">
    <property type="term" value="P:amino acid activation for nonribosomal peptide biosynthetic process"/>
    <property type="evidence" value="ECO:0007669"/>
    <property type="project" value="TreeGrafter"/>
</dbReference>
<evidence type="ECO:0000313" key="7">
    <source>
        <dbReference type="Proteomes" id="UP000237983"/>
    </source>
</evidence>
<keyword evidence="3" id="KW-0597">Phosphoprotein</keyword>
<dbReference type="RefSeq" id="WP_106210173.1">
    <property type="nucleotide sequence ID" value="NZ_PVTL01000002.1"/>
</dbReference>
<dbReference type="PROSITE" id="PS50075">
    <property type="entry name" value="CARRIER"/>
    <property type="match status" value="1"/>
</dbReference>
<dbReference type="InterPro" id="IPR020802">
    <property type="entry name" value="TesA-like"/>
</dbReference>
<dbReference type="GO" id="GO:0016874">
    <property type="term" value="F:ligase activity"/>
    <property type="evidence" value="ECO:0007669"/>
    <property type="project" value="UniProtKB-KW"/>
</dbReference>
<dbReference type="InterPro" id="IPR025110">
    <property type="entry name" value="AMP-bd_C"/>
</dbReference>
<dbReference type="InterPro" id="IPR036736">
    <property type="entry name" value="ACP-like_sf"/>
</dbReference>
<dbReference type="SUPFAM" id="SSF53474">
    <property type="entry name" value="alpha/beta-Hydrolases"/>
    <property type="match status" value="1"/>
</dbReference>
<dbReference type="SUPFAM" id="SSF56801">
    <property type="entry name" value="Acetyl-CoA synthetase-like"/>
    <property type="match status" value="1"/>
</dbReference>
<dbReference type="Gene3D" id="3.40.50.1820">
    <property type="entry name" value="alpha/beta hydrolase"/>
    <property type="match status" value="1"/>
</dbReference>
<feature type="region of interest" description="Disordered" evidence="4">
    <location>
        <begin position="526"/>
        <end position="546"/>
    </location>
</feature>
<dbReference type="InterPro" id="IPR000873">
    <property type="entry name" value="AMP-dep_synth/lig_dom"/>
</dbReference>
<name>A0A2T0VH49_9MICO</name>
<dbReference type="OrthoDB" id="2472181at2"/>
<keyword evidence="7" id="KW-1185">Reference proteome</keyword>
<evidence type="ECO:0000259" key="5">
    <source>
        <dbReference type="PROSITE" id="PS50075"/>
    </source>
</evidence>
<dbReference type="Proteomes" id="UP000237983">
    <property type="component" value="Unassembled WGS sequence"/>
</dbReference>
<gene>
    <name evidence="6" type="ORF">B0I08_10275</name>
</gene>
<comment type="cofactor">
    <cofactor evidence="1">
        <name>pantetheine 4'-phosphate</name>
        <dbReference type="ChEBI" id="CHEBI:47942"/>
    </cofactor>
</comment>
<dbReference type="SMART" id="SM00823">
    <property type="entry name" value="PKS_PP"/>
    <property type="match status" value="1"/>
</dbReference>
<dbReference type="Pfam" id="PF00975">
    <property type="entry name" value="Thioesterase"/>
    <property type="match status" value="1"/>
</dbReference>
<dbReference type="InterPro" id="IPR029058">
    <property type="entry name" value="AB_hydrolase_fold"/>
</dbReference>
<dbReference type="EMBL" id="PVTL01000002">
    <property type="protein sequence ID" value="PRY69403.1"/>
    <property type="molecule type" value="Genomic_DNA"/>
</dbReference>
<dbReference type="Pfam" id="PF13193">
    <property type="entry name" value="AMP-binding_C"/>
    <property type="match status" value="1"/>
</dbReference>
<dbReference type="InterPro" id="IPR042099">
    <property type="entry name" value="ANL_N_sf"/>
</dbReference>
<dbReference type="InterPro" id="IPR009081">
    <property type="entry name" value="PP-bd_ACP"/>
</dbReference>
<dbReference type="InterPro" id="IPR001031">
    <property type="entry name" value="Thioesterase"/>
</dbReference>
<evidence type="ECO:0000256" key="1">
    <source>
        <dbReference type="ARBA" id="ARBA00001957"/>
    </source>
</evidence>
<dbReference type="Pfam" id="PF00501">
    <property type="entry name" value="AMP-binding"/>
    <property type="match status" value="1"/>
</dbReference>
<dbReference type="InterPro" id="IPR020806">
    <property type="entry name" value="PKS_PP-bd"/>
</dbReference>
<evidence type="ECO:0000256" key="2">
    <source>
        <dbReference type="ARBA" id="ARBA00022450"/>
    </source>
</evidence>
<sequence>MVFAAQQTQVLTPLTVPGPYRSILHRWKDVVAAYPGRPALSSAGVSYTFAEADALSDEVAIALARALPAGEAPIGAFVGHTASGLIAYLGVLKAGRIVVILDAHLPQERLRDICSLAGITACIADDANLDAARELGDFMQTVVALDPIVTTYDPAAPRQRTAADTAVLAAGLARGGKDATGIVFTSGSTGRPKGVIQNHDELLNDAMTSGVSFRITPEDRVAMVLPYGFAAGAILQFVALLNGAGLWSFDPRSGGIRGLISWIEQMKLTTFNCTPHLLRSLSAALPAGSDRAGMSPLASLRMVSTVGEAVHGRDVAAIRPHLPASATFFNWVGSSEIGTLAVHEIPGSAPVPDGTVPAGTIVANKEVILLREDSSVAGPGEAGEIVAISDYMSGEYWRDDAANALRFSTFTDGRRVCRQGDLGRFDENGDLVLLGRADAAVKVRGYLVEPSEIEAAFLAIEGVTESVVLTETDPPAPTRLVAYVVQEAGLRPHSAAALRRLLRLRLPEYMVPGTIVQLGALPRNERGKVDRRQLPPPPARVPNTGAMDPRQRVVADIWSSVLGLEVEMIGLEDDFMALGGDSLSTEELLVIVRERFGVTLTSTDLLESPTLREFARRVSLGSSALPTHPDVVTLRSDGIRTPLFCFAGAGALALTFLPLSHHFPEHSMYAFQSHGLEKRAIPDQSVESEARRHLGMIRILQPRGPYLLMGHSYGGLVALDVARQLIEAGETVELTALLDTYLPSSSDAMRDAVVGTAENRRRRSGLAWLMHRPIAVPFRSQTLPPLTDWPRHFRSRTAGLVFYPGRRQFDAYFDHSIISSRKYRINAFPGKVLLVFADGNPDGVESWSPLLTETPAAVAIISEHTSLLREPHATELAAAIQAELSRAQQ</sequence>
<dbReference type="GO" id="GO:0044550">
    <property type="term" value="P:secondary metabolite biosynthetic process"/>
    <property type="evidence" value="ECO:0007669"/>
    <property type="project" value="TreeGrafter"/>
</dbReference>
<feature type="domain" description="Carrier" evidence="5">
    <location>
        <begin position="545"/>
        <end position="622"/>
    </location>
</feature>
<accession>A0A2T0VH49</accession>
<dbReference type="GO" id="GO:0005737">
    <property type="term" value="C:cytoplasm"/>
    <property type="evidence" value="ECO:0007669"/>
    <property type="project" value="TreeGrafter"/>
</dbReference>
<comment type="caution">
    <text evidence="6">The sequence shown here is derived from an EMBL/GenBank/DDBJ whole genome shotgun (WGS) entry which is preliminary data.</text>
</comment>
<evidence type="ECO:0000256" key="3">
    <source>
        <dbReference type="ARBA" id="ARBA00022553"/>
    </source>
</evidence>
<dbReference type="Gene3D" id="3.40.50.12780">
    <property type="entry name" value="N-terminal domain of ligase-like"/>
    <property type="match status" value="1"/>
</dbReference>
<proteinExistence type="predicted"/>
<keyword evidence="6" id="KW-0436">Ligase</keyword>
<dbReference type="Pfam" id="PF00550">
    <property type="entry name" value="PP-binding"/>
    <property type="match status" value="1"/>
</dbReference>